<dbReference type="Gene3D" id="3.40.630.30">
    <property type="match status" value="1"/>
</dbReference>
<gene>
    <name evidence="1" type="ORF">LY89DRAFT_725553</name>
</gene>
<dbReference type="SUPFAM" id="SSF55729">
    <property type="entry name" value="Acyl-CoA N-acyltransferases (Nat)"/>
    <property type="match status" value="1"/>
</dbReference>
<dbReference type="GeneID" id="28828710"/>
<dbReference type="InParanoid" id="A0A132B5X6"/>
<keyword evidence="2" id="KW-1185">Reference proteome</keyword>
<evidence type="ECO:0000313" key="1">
    <source>
        <dbReference type="EMBL" id="KUJ07815.1"/>
    </source>
</evidence>
<dbReference type="OrthoDB" id="4738875at2759"/>
<dbReference type="InterPro" id="IPR016181">
    <property type="entry name" value="Acyl_CoA_acyltransferase"/>
</dbReference>
<proteinExistence type="predicted"/>
<protein>
    <recommendedName>
        <fullName evidence="3">N-acetyltransferase domain-containing protein</fullName>
    </recommendedName>
</protein>
<sequence length="292" mass="32710">MSFANGSAEIKGPGWTEAWASIMEVLYCSPASLGRHHRFIPLRPTFPPHTQHLLAPQEVLAFPLYPPLEGNLRLATAAADLPRIADLSVLGFRDSEIFRFERPRYQEFPQDAVAAFSNIYRTQLLDPLAIVVVVEDLRLPEDETGATRQTERVVVGVASWDLPEDSPRKGRASSSCLMWMTPYLSLIAISANVDGSSLLDLVRLQRRRNSICDKLVVHPLYQRRGHATSMLQWFLVLSRHDKIDAGVIPSHMGELLYLALGYEKIDEVPVPDDGDTQGFSQRVLLFHATANK</sequence>
<dbReference type="RefSeq" id="XP_018062170.1">
    <property type="nucleotide sequence ID" value="XM_018218984.1"/>
</dbReference>
<dbReference type="Proteomes" id="UP000070700">
    <property type="component" value="Unassembled WGS sequence"/>
</dbReference>
<name>A0A132B5X6_MOLSC</name>
<dbReference type="AlphaFoldDB" id="A0A132B5X6"/>
<evidence type="ECO:0008006" key="3">
    <source>
        <dbReference type="Google" id="ProtNLM"/>
    </source>
</evidence>
<reference evidence="1 2" key="1">
    <citation type="submission" date="2015-10" db="EMBL/GenBank/DDBJ databases">
        <title>Full genome of DAOMC 229536 Phialocephala scopiformis, a fungal endophyte of spruce producing the potent anti-insectan compound rugulosin.</title>
        <authorList>
            <consortium name="DOE Joint Genome Institute"/>
            <person name="Walker A.K."/>
            <person name="Frasz S.L."/>
            <person name="Seifert K.A."/>
            <person name="Miller J.D."/>
            <person name="Mondo S.J."/>
            <person name="Labutti K."/>
            <person name="Lipzen A."/>
            <person name="Dockter R."/>
            <person name="Kennedy M."/>
            <person name="Grigoriev I.V."/>
            <person name="Spatafora J.W."/>
        </authorList>
    </citation>
    <scope>NUCLEOTIDE SEQUENCE [LARGE SCALE GENOMIC DNA]</scope>
    <source>
        <strain evidence="1 2">CBS 120377</strain>
    </source>
</reference>
<dbReference type="KEGG" id="psco:LY89DRAFT_725553"/>
<accession>A0A132B5X6</accession>
<organism evidence="1 2">
    <name type="scientific">Mollisia scopiformis</name>
    <name type="common">Conifer needle endophyte fungus</name>
    <name type="synonym">Phialocephala scopiformis</name>
    <dbReference type="NCBI Taxonomy" id="149040"/>
    <lineage>
        <taxon>Eukaryota</taxon>
        <taxon>Fungi</taxon>
        <taxon>Dikarya</taxon>
        <taxon>Ascomycota</taxon>
        <taxon>Pezizomycotina</taxon>
        <taxon>Leotiomycetes</taxon>
        <taxon>Helotiales</taxon>
        <taxon>Mollisiaceae</taxon>
        <taxon>Mollisia</taxon>
    </lineage>
</organism>
<dbReference type="EMBL" id="KQ947438">
    <property type="protein sequence ID" value="KUJ07815.1"/>
    <property type="molecule type" value="Genomic_DNA"/>
</dbReference>
<evidence type="ECO:0000313" key="2">
    <source>
        <dbReference type="Proteomes" id="UP000070700"/>
    </source>
</evidence>